<dbReference type="SUPFAM" id="SSF52777">
    <property type="entry name" value="CoA-dependent acyltransferases"/>
    <property type="match status" value="1"/>
</dbReference>
<keyword evidence="4" id="KW-0472">Membrane</keyword>
<dbReference type="GO" id="GO:0031405">
    <property type="term" value="F:lipoic acid binding"/>
    <property type="evidence" value="ECO:0007669"/>
    <property type="project" value="TreeGrafter"/>
</dbReference>
<evidence type="ECO:0000313" key="6">
    <source>
        <dbReference type="EMBL" id="SDO49294.1"/>
    </source>
</evidence>
<dbReference type="GO" id="GO:0005737">
    <property type="term" value="C:cytoplasm"/>
    <property type="evidence" value="ECO:0007669"/>
    <property type="project" value="TreeGrafter"/>
</dbReference>
<feature type="domain" description="2-oxoacid dehydrogenase acyltransferase catalytic" evidence="5">
    <location>
        <begin position="175"/>
        <end position="255"/>
    </location>
</feature>
<reference evidence="6 7" key="1">
    <citation type="submission" date="2016-10" db="EMBL/GenBank/DDBJ databases">
        <authorList>
            <person name="de Groot N.N."/>
        </authorList>
    </citation>
    <scope>NUCLEOTIDE SEQUENCE [LARGE SCALE GENOMIC DNA]</scope>
    <source>
        <strain evidence="7">P4-7,KCTC 19426,CECT 7604</strain>
    </source>
</reference>
<evidence type="ECO:0000313" key="7">
    <source>
        <dbReference type="Proteomes" id="UP000198741"/>
    </source>
</evidence>
<dbReference type="GO" id="GO:0016407">
    <property type="term" value="F:acetyltransferase activity"/>
    <property type="evidence" value="ECO:0007669"/>
    <property type="project" value="TreeGrafter"/>
</dbReference>
<organism evidence="6 7">
    <name type="scientific">Nakamurella panacisegetis</name>
    <dbReference type="NCBI Taxonomy" id="1090615"/>
    <lineage>
        <taxon>Bacteria</taxon>
        <taxon>Bacillati</taxon>
        <taxon>Actinomycetota</taxon>
        <taxon>Actinomycetes</taxon>
        <taxon>Nakamurellales</taxon>
        <taxon>Nakamurellaceae</taxon>
        <taxon>Nakamurella</taxon>
    </lineage>
</organism>
<evidence type="ECO:0000256" key="2">
    <source>
        <dbReference type="ARBA" id="ARBA00022679"/>
    </source>
</evidence>
<dbReference type="PANTHER" id="PTHR43178">
    <property type="entry name" value="DIHYDROLIPOAMIDE ACETYLTRANSFERASE COMPONENT OF PYRUVATE DEHYDROGENASE COMPLEX"/>
    <property type="match status" value="1"/>
</dbReference>
<name>A0A1H0K097_9ACTN</name>
<evidence type="ECO:0000259" key="5">
    <source>
        <dbReference type="Pfam" id="PF00198"/>
    </source>
</evidence>
<dbReference type="OrthoDB" id="9805770at2"/>
<sequence>MTAVRPRRVRRQPFRASRRLVTAGLRAGRRLVPMYGLVEVDVTRARKALAENDPPLSMTAFVVASVARAAAEYPQVHAYRNWRGRLVIHSHVDVITLVEVPTAHGPIGRPHVLHDADIRSVADLTADLRRAQHEPGANRNRWMDRATPVVTLIPGALWVMYAVMARSVAVRQRIGTVAVTAVGMFAGGGGFGITPMTVASLEIVVGGMTQRPRAIDGQVEIRDVLDLTLTIDHRVVDGAPATRFGARFRELLETAAVIPD</sequence>
<dbReference type="STRING" id="1090615.SAMN04515671_1113"/>
<dbReference type="InterPro" id="IPR001078">
    <property type="entry name" value="2-oxoacid_DH_actylTfrase"/>
</dbReference>
<keyword evidence="7" id="KW-1185">Reference proteome</keyword>
<dbReference type="InterPro" id="IPR023213">
    <property type="entry name" value="CAT-like_dom_sf"/>
</dbReference>
<dbReference type="Proteomes" id="UP000198741">
    <property type="component" value="Chromosome I"/>
</dbReference>
<proteinExistence type="predicted"/>
<dbReference type="Gene3D" id="3.30.559.10">
    <property type="entry name" value="Chloramphenicol acetyltransferase-like domain"/>
    <property type="match status" value="1"/>
</dbReference>
<comment type="cofactor">
    <cofactor evidence="1">
        <name>(R)-lipoate</name>
        <dbReference type="ChEBI" id="CHEBI:83088"/>
    </cofactor>
</comment>
<evidence type="ECO:0000256" key="3">
    <source>
        <dbReference type="ARBA" id="ARBA00023315"/>
    </source>
</evidence>
<feature type="transmembrane region" description="Helical" evidence="4">
    <location>
        <begin position="181"/>
        <end position="205"/>
    </location>
</feature>
<evidence type="ECO:0000256" key="4">
    <source>
        <dbReference type="SAM" id="Phobius"/>
    </source>
</evidence>
<keyword evidence="2 6" id="KW-0808">Transferase</keyword>
<keyword evidence="4" id="KW-1133">Transmembrane helix</keyword>
<dbReference type="PANTHER" id="PTHR43178:SF5">
    <property type="entry name" value="LIPOAMIDE ACYLTRANSFERASE COMPONENT OF BRANCHED-CHAIN ALPHA-KETO ACID DEHYDROGENASE COMPLEX, MITOCHONDRIAL"/>
    <property type="match status" value="1"/>
</dbReference>
<protein>
    <submittedName>
        <fullName evidence="6">2-oxoacid dehydrogenases acyltransferase (Catalytic domain)</fullName>
    </submittedName>
</protein>
<dbReference type="RefSeq" id="WP_157695211.1">
    <property type="nucleotide sequence ID" value="NZ_LT629710.1"/>
</dbReference>
<keyword evidence="4" id="KW-0812">Transmembrane</keyword>
<evidence type="ECO:0000256" key="1">
    <source>
        <dbReference type="ARBA" id="ARBA00001938"/>
    </source>
</evidence>
<gene>
    <name evidence="6" type="ORF">SAMN04515671_1113</name>
</gene>
<feature type="transmembrane region" description="Helical" evidence="4">
    <location>
        <begin position="149"/>
        <end position="169"/>
    </location>
</feature>
<dbReference type="EMBL" id="LT629710">
    <property type="protein sequence ID" value="SDO49294.1"/>
    <property type="molecule type" value="Genomic_DNA"/>
</dbReference>
<dbReference type="Pfam" id="PF00198">
    <property type="entry name" value="2-oxoacid_dh"/>
    <property type="match status" value="1"/>
</dbReference>
<dbReference type="AlphaFoldDB" id="A0A1H0K097"/>
<dbReference type="InterPro" id="IPR050743">
    <property type="entry name" value="2-oxoacid_DH_E2_comp"/>
</dbReference>
<keyword evidence="3 6" id="KW-0012">Acyltransferase</keyword>
<accession>A0A1H0K097</accession>